<proteinExistence type="predicted"/>
<name>A0A378K3E4_9GAMM</name>
<gene>
    <name evidence="1" type="ORF">NCTC12239_03174</name>
</gene>
<dbReference type="AlphaFoldDB" id="A0A378K3E4"/>
<organism evidence="1 2">
    <name type="scientific">Legionella moravica</name>
    <dbReference type="NCBI Taxonomy" id="39962"/>
    <lineage>
        <taxon>Bacteria</taxon>
        <taxon>Pseudomonadati</taxon>
        <taxon>Pseudomonadota</taxon>
        <taxon>Gammaproteobacteria</taxon>
        <taxon>Legionellales</taxon>
        <taxon>Legionellaceae</taxon>
        <taxon>Legionella</taxon>
    </lineage>
</organism>
<accession>A0A378K3E4</accession>
<evidence type="ECO:0000313" key="1">
    <source>
        <dbReference type="EMBL" id="STX64212.1"/>
    </source>
</evidence>
<dbReference type="Proteomes" id="UP000254040">
    <property type="component" value="Unassembled WGS sequence"/>
</dbReference>
<reference evidence="1 2" key="1">
    <citation type="submission" date="2018-06" db="EMBL/GenBank/DDBJ databases">
        <authorList>
            <consortium name="Pathogen Informatics"/>
            <person name="Doyle S."/>
        </authorList>
    </citation>
    <scope>NUCLEOTIDE SEQUENCE [LARGE SCALE GENOMIC DNA]</scope>
    <source>
        <strain evidence="1 2">NCTC12239</strain>
    </source>
</reference>
<evidence type="ECO:0000313" key="2">
    <source>
        <dbReference type="Proteomes" id="UP000254040"/>
    </source>
</evidence>
<sequence>MSRLHEAAINDDIEGVKSYLELGDKINDFI</sequence>
<dbReference type="EMBL" id="UGOG01000001">
    <property type="protein sequence ID" value="STX64212.1"/>
    <property type="molecule type" value="Genomic_DNA"/>
</dbReference>
<protein>
    <submittedName>
        <fullName evidence="1">Uncharacterized protein</fullName>
    </submittedName>
</protein>